<dbReference type="OrthoDB" id="5379756at2759"/>
<evidence type="ECO:0000313" key="4">
    <source>
        <dbReference type="EMBL" id="RPA89214.1"/>
    </source>
</evidence>
<organism evidence="4 5">
    <name type="scientific">Choiromyces venosus 120613-1</name>
    <dbReference type="NCBI Taxonomy" id="1336337"/>
    <lineage>
        <taxon>Eukaryota</taxon>
        <taxon>Fungi</taxon>
        <taxon>Dikarya</taxon>
        <taxon>Ascomycota</taxon>
        <taxon>Pezizomycotina</taxon>
        <taxon>Pezizomycetes</taxon>
        <taxon>Pezizales</taxon>
        <taxon>Tuberaceae</taxon>
        <taxon>Choiromyces</taxon>
    </lineage>
</organism>
<evidence type="ECO:0000313" key="5">
    <source>
        <dbReference type="Proteomes" id="UP000276215"/>
    </source>
</evidence>
<keyword evidence="5" id="KW-1185">Reference proteome</keyword>
<dbReference type="AlphaFoldDB" id="A0A3N4J5R6"/>
<proteinExistence type="predicted"/>
<evidence type="ECO:0000256" key="2">
    <source>
        <dbReference type="ARBA" id="ARBA00022723"/>
    </source>
</evidence>
<dbReference type="GO" id="GO:0046872">
    <property type="term" value="F:metal ion binding"/>
    <property type="evidence" value="ECO:0007669"/>
    <property type="project" value="UniProtKB-KW"/>
</dbReference>
<dbReference type="InterPro" id="IPR027806">
    <property type="entry name" value="HARBI1_dom"/>
</dbReference>
<dbReference type="Proteomes" id="UP000276215">
    <property type="component" value="Unassembled WGS sequence"/>
</dbReference>
<accession>A0A3N4J5R6</accession>
<evidence type="ECO:0000256" key="1">
    <source>
        <dbReference type="ARBA" id="ARBA00001968"/>
    </source>
</evidence>
<reference evidence="4 5" key="1">
    <citation type="journal article" date="2018" name="Nat. Ecol. Evol.">
        <title>Pezizomycetes genomes reveal the molecular basis of ectomycorrhizal truffle lifestyle.</title>
        <authorList>
            <person name="Murat C."/>
            <person name="Payen T."/>
            <person name="Noel B."/>
            <person name="Kuo A."/>
            <person name="Morin E."/>
            <person name="Chen J."/>
            <person name="Kohler A."/>
            <person name="Krizsan K."/>
            <person name="Balestrini R."/>
            <person name="Da Silva C."/>
            <person name="Montanini B."/>
            <person name="Hainaut M."/>
            <person name="Levati E."/>
            <person name="Barry K.W."/>
            <person name="Belfiori B."/>
            <person name="Cichocki N."/>
            <person name="Clum A."/>
            <person name="Dockter R.B."/>
            <person name="Fauchery L."/>
            <person name="Guy J."/>
            <person name="Iotti M."/>
            <person name="Le Tacon F."/>
            <person name="Lindquist E.A."/>
            <person name="Lipzen A."/>
            <person name="Malagnac F."/>
            <person name="Mello A."/>
            <person name="Molinier V."/>
            <person name="Miyauchi S."/>
            <person name="Poulain J."/>
            <person name="Riccioni C."/>
            <person name="Rubini A."/>
            <person name="Sitrit Y."/>
            <person name="Splivallo R."/>
            <person name="Traeger S."/>
            <person name="Wang M."/>
            <person name="Zifcakova L."/>
            <person name="Wipf D."/>
            <person name="Zambonelli A."/>
            <person name="Paolocci F."/>
            <person name="Nowrousian M."/>
            <person name="Ottonello S."/>
            <person name="Baldrian P."/>
            <person name="Spatafora J.W."/>
            <person name="Henrissat B."/>
            <person name="Nagy L.G."/>
            <person name="Aury J.M."/>
            <person name="Wincker P."/>
            <person name="Grigoriev I.V."/>
            <person name="Bonfante P."/>
            <person name="Martin F.M."/>
        </authorList>
    </citation>
    <scope>NUCLEOTIDE SEQUENCE [LARGE SCALE GENOMIC DNA]</scope>
    <source>
        <strain evidence="4 5">120613-1</strain>
    </source>
</reference>
<gene>
    <name evidence="4" type="ORF">L873DRAFT_1722859</name>
</gene>
<evidence type="ECO:0000259" key="3">
    <source>
        <dbReference type="Pfam" id="PF13359"/>
    </source>
</evidence>
<comment type="cofactor">
    <cofactor evidence="1">
        <name>a divalent metal cation</name>
        <dbReference type="ChEBI" id="CHEBI:60240"/>
    </cofactor>
</comment>
<sequence length="116" mass="13467">GWFMIDGTLVLLYSKPNYFGEQFFNHKSNYSVNVQIINTPDLCIIDYSVGFISCTLDMTAWRDTQLTKNHESLLEHDEWCWANSGYPIEPWLITTYIASASNEPNNKAFNYYFSSV</sequence>
<keyword evidence="2" id="KW-0479">Metal-binding</keyword>
<feature type="domain" description="DDE Tnp4" evidence="3">
    <location>
        <begin position="5"/>
        <end position="115"/>
    </location>
</feature>
<dbReference type="EMBL" id="ML120602">
    <property type="protein sequence ID" value="RPA89214.1"/>
    <property type="molecule type" value="Genomic_DNA"/>
</dbReference>
<protein>
    <recommendedName>
        <fullName evidence="3">DDE Tnp4 domain-containing protein</fullName>
    </recommendedName>
</protein>
<dbReference type="Pfam" id="PF13359">
    <property type="entry name" value="DDE_Tnp_4"/>
    <property type="match status" value="1"/>
</dbReference>
<name>A0A3N4J5R6_9PEZI</name>
<feature type="non-terminal residue" evidence="4">
    <location>
        <position position="1"/>
    </location>
</feature>